<proteinExistence type="predicted"/>
<reference evidence="1" key="1">
    <citation type="submission" date="2021-03" db="EMBL/GenBank/DDBJ databases">
        <authorList>
            <person name="Bekaert M."/>
        </authorList>
    </citation>
    <scope>NUCLEOTIDE SEQUENCE</scope>
</reference>
<dbReference type="AlphaFoldDB" id="A0A8S3T1U6"/>
<accession>A0A8S3T1U6</accession>
<keyword evidence="2" id="KW-1185">Reference proteome</keyword>
<name>A0A8S3T1U6_MYTED</name>
<gene>
    <name evidence="1" type="ORF">MEDL_40841</name>
</gene>
<comment type="caution">
    <text evidence="1">The sequence shown here is derived from an EMBL/GenBank/DDBJ whole genome shotgun (WGS) entry which is preliminary data.</text>
</comment>
<dbReference type="EMBL" id="CAJPWZ010001979">
    <property type="protein sequence ID" value="CAG2227873.1"/>
    <property type="molecule type" value="Genomic_DNA"/>
</dbReference>
<dbReference type="Proteomes" id="UP000683360">
    <property type="component" value="Unassembled WGS sequence"/>
</dbReference>
<evidence type="ECO:0000313" key="2">
    <source>
        <dbReference type="Proteomes" id="UP000683360"/>
    </source>
</evidence>
<evidence type="ECO:0000313" key="1">
    <source>
        <dbReference type="EMBL" id="CAG2227873.1"/>
    </source>
</evidence>
<organism evidence="1 2">
    <name type="scientific">Mytilus edulis</name>
    <name type="common">Blue mussel</name>
    <dbReference type="NCBI Taxonomy" id="6550"/>
    <lineage>
        <taxon>Eukaryota</taxon>
        <taxon>Metazoa</taxon>
        <taxon>Spiralia</taxon>
        <taxon>Lophotrochozoa</taxon>
        <taxon>Mollusca</taxon>
        <taxon>Bivalvia</taxon>
        <taxon>Autobranchia</taxon>
        <taxon>Pteriomorphia</taxon>
        <taxon>Mytilida</taxon>
        <taxon>Mytiloidea</taxon>
        <taxon>Mytilidae</taxon>
        <taxon>Mytilinae</taxon>
        <taxon>Mytilus</taxon>
    </lineage>
</organism>
<sequence length="154" mass="18090">MFLFDLLKQDLPNLRPRSDCDITYLYMEHRRLKSISQAICGAGTGKTFVFTDIAIGDDIERIRLIRNELQHSKAFELDEQRYYELSKIIVDLLKRFNQHNKPSRLYTDQLNEIIAKTISEEEVNVVHHRIENEIKSGKFASIGQISFMFEYICS</sequence>
<protein>
    <submittedName>
        <fullName evidence="1">DNAH</fullName>
    </submittedName>
</protein>